<evidence type="ECO:0000256" key="1">
    <source>
        <dbReference type="SAM" id="MobiDB-lite"/>
    </source>
</evidence>
<reference evidence="3" key="2">
    <citation type="journal article" date="2017" name="Nat. Plants">
        <title>The Aegilops tauschii genome reveals multiple impacts of transposons.</title>
        <authorList>
            <person name="Zhao G."/>
            <person name="Zou C."/>
            <person name="Li K."/>
            <person name="Wang K."/>
            <person name="Li T."/>
            <person name="Gao L."/>
            <person name="Zhang X."/>
            <person name="Wang H."/>
            <person name="Yang Z."/>
            <person name="Liu X."/>
            <person name="Jiang W."/>
            <person name="Mao L."/>
            <person name="Kong X."/>
            <person name="Jiao Y."/>
            <person name="Jia J."/>
        </authorList>
    </citation>
    <scope>NUCLEOTIDE SEQUENCE [LARGE SCALE GENOMIC DNA]</scope>
    <source>
        <strain evidence="3">cv. AL8/78</strain>
    </source>
</reference>
<dbReference type="Proteomes" id="UP000015105">
    <property type="component" value="Chromosome 7D"/>
</dbReference>
<feature type="region of interest" description="Disordered" evidence="1">
    <location>
        <begin position="1"/>
        <end position="46"/>
    </location>
</feature>
<dbReference type="AlphaFoldDB" id="A0A453TA04"/>
<reference evidence="2" key="3">
    <citation type="journal article" date="2017" name="Nature">
        <title>Genome sequence of the progenitor of the wheat D genome Aegilops tauschii.</title>
        <authorList>
            <person name="Luo M.C."/>
            <person name="Gu Y.Q."/>
            <person name="Puiu D."/>
            <person name="Wang H."/>
            <person name="Twardziok S.O."/>
            <person name="Deal K.R."/>
            <person name="Huo N."/>
            <person name="Zhu T."/>
            <person name="Wang L."/>
            <person name="Wang Y."/>
            <person name="McGuire P.E."/>
            <person name="Liu S."/>
            <person name="Long H."/>
            <person name="Ramasamy R.K."/>
            <person name="Rodriguez J.C."/>
            <person name="Van S.L."/>
            <person name="Yuan L."/>
            <person name="Wang Z."/>
            <person name="Xia Z."/>
            <person name="Xiao L."/>
            <person name="Anderson O.D."/>
            <person name="Ouyang S."/>
            <person name="Liang Y."/>
            <person name="Zimin A.V."/>
            <person name="Pertea G."/>
            <person name="Qi P."/>
            <person name="Bennetzen J.L."/>
            <person name="Dai X."/>
            <person name="Dawson M.W."/>
            <person name="Muller H.G."/>
            <person name="Kugler K."/>
            <person name="Rivarola-Duarte L."/>
            <person name="Spannagl M."/>
            <person name="Mayer K.F.X."/>
            <person name="Lu F.H."/>
            <person name="Bevan M.W."/>
            <person name="Leroy P."/>
            <person name="Li P."/>
            <person name="You F.M."/>
            <person name="Sun Q."/>
            <person name="Liu Z."/>
            <person name="Lyons E."/>
            <person name="Wicker T."/>
            <person name="Salzberg S.L."/>
            <person name="Devos K.M."/>
            <person name="Dvorak J."/>
        </authorList>
    </citation>
    <scope>NUCLEOTIDE SEQUENCE [LARGE SCALE GENOMIC DNA]</scope>
    <source>
        <strain evidence="2">cv. AL8/78</strain>
    </source>
</reference>
<dbReference type="Gramene" id="AET7Gv21307900.6">
    <property type="protein sequence ID" value="AET7Gv21307900.6"/>
    <property type="gene ID" value="AET7Gv21307900"/>
</dbReference>
<protein>
    <submittedName>
        <fullName evidence="2">Uncharacterized protein</fullName>
    </submittedName>
</protein>
<dbReference type="EnsemblPlants" id="AET7Gv21307900.6">
    <property type="protein sequence ID" value="AET7Gv21307900.6"/>
    <property type="gene ID" value="AET7Gv21307900"/>
</dbReference>
<keyword evidence="3" id="KW-1185">Reference proteome</keyword>
<reference evidence="2" key="4">
    <citation type="submission" date="2019-03" db="UniProtKB">
        <authorList>
            <consortium name="EnsemblPlants"/>
        </authorList>
    </citation>
    <scope>IDENTIFICATION</scope>
</reference>
<proteinExistence type="predicted"/>
<accession>A0A453TA04</accession>
<sequence>VCLALQGETAARGRMPEPTSRPGRRLRGASPRASRRTASPSRPSPR</sequence>
<evidence type="ECO:0000313" key="3">
    <source>
        <dbReference type="Proteomes" id="UP000015105"/>
    </source>
</evidence>
<name>A0A453TA04_AEGTS</name>
<organism evidence="2 3">
    <name type="scientific">Aegilops tauschii subsp. strangulata</name>
    <name type="common">Goatgrass</name>
    <dbReference type="NCBI Taxonomy" id="200361"/>
    <lineage>
        <taxon>Eukaryota</taxon>
        <taxon>Viridiplantae</taxon>
        <taxon>Streptophyta</taxon>
        <taxon>Embryophyta</taxon>
        <taxon>Tracheophyta</taxon>
        <taxon>Spermatophyta</taxon>
        <taxon>Magnoliopsida</taxon>
        <taxon>Liliopsida</taxon>
        <taxon>Poales</taxon>
        <taxon>Poaceae</taxon>
        <taxon>BOP clade</taxon>
        <taxon>Pooideae</taxon>
        <taxon>Triticodae</taxon>
        <taxon>Triticeae</taxon>
        <taxon>Triticinae</taxon>
        <taxon>Aegilops</taxon>
    </lineage>
</organism>
<feature type="compositionally biased region" description="Low complexity" evidence="1">
    <location>
        <begin position="29"/>
        <end position="46"/>
    </location>
</feature>
<evidence type="ECO:0000313" key="2">
    <source>
        <dbReference type="EnsemblPlants" id="AET7Gv21307900.6"/>
    </source>
</evidence>
<reference evidence="2" key="5">
    <citation type="journal article" date="2021" name="G3 (Bethesda)">
        <title>Aegilops tauschii genome assembly Aet v5.0 features greater sequence contiguity and improved annotation.</title>
        <authorList>
            <person name="Wang L."/>
            <person name="Zhu T."/>
            <person name="Rodriguez J.C."/>
            <person name="Deal K.R."/>
            <person name="Dubcovsky J."/>
            <person name="McGuire P.E."/>
            <person name="Lux T."/>
            <person name="Spannagl M."/>
            <person name="Mayer K.F.X."/>
            <person name="Baldrich P."/>
            <person name="Meyers B.C."/>
            <person name="Huo N."/>
            <person name="Gu Y.Q."/>
            <person name="Zhou H."/>
            <person name="Devos K.M."/>
            <person name="Bennetzen J.L."/>
            <person name="Unver T."/>
            <person name="Budak H."/>
            <person name="Gulick P.J."/>
            <person name="Galiba G."/>
            <person name="Kalapos B."/>
            <person name="Nelson D.R."/>
            <person name="Li P."/>
            <person name="You F.M."/>
            <person name="Luo M.C."/>
            <person name="Dvorak J."/>
        </authorList>
    </citation>
    <scope>NUCLEOTIDE SEQUENCE [LARGE SCALE GENOMIC DNA]</scope>
    <source>
        <strain evidence="2">cv. AL8/78</strain>
    </source>
</reference>
<reference evidence="3" key="1">
    <citation type="journal article" date="2014" name="Science">
        <title>Ancient hybridizations among the ancestral genomes of bread wheat.</title>
        <authorList>
            <consortium name="International Wheat Genome Sequencing Consortium,"/>
            <person name="Marcussen T."/>
            <person name="Sandve S.R."/>
            <person name="Heier L."/>
            <person name="Spannagl M."/>
            <person name="Pfeifer M."/>
            <person name="Jakobsen K.S."/>
            <person name="Wulff B.B."/>
            <person name="Steuernagel B."/>
            <person name="Mayer K.F."/>
            <person name="Olsen O.A."/>
        </authorList>
    </citation>
    <scope>NUCLEOTIDE SEQUENCE [LARGE SCALE GENOMIC DNA]</scope>
    <source>
        <strain evidence="3">cv. AL8/78</strain>
    </source>
</reference>